<evidence type="ECO:0000313" key="7">
    <source>
        <dbReference type="Proteomes" id="UP001189122"/>
    </source>
</evidence>
<protein>
    <recommendedName>
        <fullName evidence="5">EF-hand domain-containing protein</fullName>
    </recommendedName>
</protein>
<evidence type="ECO:0000256" key="4">
    <source>
        <dbReference type="SAM" id="MobiDB-lite"/>
    </source>
</evidence>
<dbReference type="GO" id="GO:0005509">
    <property type="term" value="F:calcium ion binding"/>
    <property type="evidence" value="ECO:0007669"/>
    <property type="project" value="InterPro"/>
</dbReference>
<dbReference type="InterPro" id="IPR011992">
    <property type="entry name" value="EF-hand-dom_pair"/>
</dbReference>
<evidence type="ECO:0000256" key="2">
    <source>
        <dbReference type="ARBA" id="ARBA00022737"/>
    </source>
</evidence>
<proteinExistence type="predicted"/>
<dbReference type="Pfam" id="PF13499">
    <property type="entry name" value="EF-hand_7"/>
    <property type="match status" value="1"/>
</dbReference>
<dbReference type="PANTHER" id="PTHR10891">
    <property type="entry name" value="EF-HAND CALCIUM-BINDING DOMAIN CONTAINING PROTEIN"/>
    <property type="match status" value="1"/>
</dbReference>
<organism evidence="6">
    <name type="scientific">Spirodela intermedia</name>
    <name type="common">Intermediate duckweed</name>
    <dbReference type="NCBI Taxonomy" id="51605"/>
    <lineage>
        <taxon>Eukaryota</taxon>
        <taxon>Viridiplantae</taxon>
        <taxon>Streptophyta</taxon>
        <taxon>Embryophyta</taxon>
        <taxon>Tracheophyta</taxon>
        <taxon>Spermatophyta</taxon>
        <taxon>Magnoliopsida</taxon>
        <taxon>Liliopsida</taxon>
        <taxon>Araceae</taxon>
        <taxon>Lemnoideae</taxon>
        <taxon>Spirodela</taxon>
    </lineage>
</organism>
<dbReference type="InterPro" id="IPR018247">
    <property type="entry name" value="EF_Hand_1_Ca_BS"/>
</dbReference>
<feature type="region of interest" description="Disordered" evidence="4">
    <location>
        <begin position="1"/>
        <end position="31"/>
    </location>
</feature>
<feature type="domain" description="EF-hand" evidence="5">
    <location>
        <begin position="83"/>
        <end position="118"/>
    </location>
</feature>
<dbReference type="Gene3D" id="1.10.238.10">
    <property type="entry name" value="EF-hand"/>
    <property type="match status" value="2"/>
</dbReference>
<feature type="domain" description="EF-hand" evidence="5">
    <location>
        <begin position="156"/>
        <end position="186"/>
    </location>
</feature>
<evidence type="ECO:0000259" key="5">
    <source>
        <dbReference type="PROSITE" id="PS50222"/>
    </source>
</evidence>
<dbReference type="AlphaFoldDB" id="A0A7I8JLR7"/>
<dbReference type="EMBL" id="CACRZD030000014">
    <property type="protein sequence ID" value="CAA6670412.1"/>
    <property type="molecule type" value="Genomic_DNA"/>
</dbReference>
<dbReference type="Proteomes" id="UP001189122">
    <property type="component" value="Unassembled WGS sequence"/>
</dbReference>
<dbReference type="PROSITE" id="PS00018">
    <property type="entry name" value="EF_HAND_1"/>
    <property type="match status" value="3"/>
</dbReference>
<dbReference type="SMART" id="SM00054">
    <property type="entry name" value="EFh"/>
    <property type="match status" value="3"/>
</dbReference>
<feature type="compositionally biased region" description="Polar residues" evidence="4">
    <location>
        <begin position="1"/>
        <end position="10"/>
    </location>
</feature>
<feature type="domain" description="EF-hand" evidence="5">
    <location>
        <begin position="47"/>
        <end position="82"/>
    </location>
</feature>
<evidence type="ECO:0000313" key="6">
    <source>
        <dbReference type="EMBL" id="CAA2631169.1"/>
    </source>
</evidence>
<reference evidence="6 7" key="1">
    <citation type="submission" date="2019-12" db="EMBL/GenBank/DDBJ databases">
        <authorList>
            <person name="Scholz U."/>
            <person name="Mascher M."/>
            <person name="Fiebig A."/>
        </authorList>
    </citation>
    <scope>NUCLEOTIDE SEQUENCE</scope>
</reference>
<dbReference type="EMBL" id="LR743601">
    <property type="protein sequence ID" value="CAA2631169.1"/>
    <property type="molecule type" value="Genomic_DNA"/>
</dbReference>
<dbReference type="GO" id="GO:0043226">
    <property type="term" value="C:organelle"/>
    <property type="evidence" value="ECO:0007669"/>
    <property type="project" value="UniProtKB-ARBA"/>
</dbReference>
<evidence type="ECO:0000256" key="1">
    <source>
        <dbReference type="ARBA" id="ARBA00022723"/>
    </source>
</evidence>
<dbReference type="InterPro" id="IPR002048">
    <property type="entry name" value="EF_hand_dom"/>
</dbReference>
<dbReference type="CDD" id="cd00051">
    <property type="entry name" value="EFh"/>
    <property type="match status" value="2"/>
</dbReference>
<dbReference type="Pfam" id="PF13833">
    <property type="entry name" value="EF-hand_8"/>
    <property type="match status" value="1"/>
</dbReference>
<keyword evidence="3" id="KW-0106">Calcium</keyword>
<dbReference type="FunFam" id="1.10.238.10:FF:000178">
    <property type="entry name" value="Calmodulin-2 A"/>
    <property type="match status" value="1"/>
</dbReference>
<keyword evidence="1" id="KW-0479">Metal-binding</keyword>
<accession>A0A7I8JLR7</accession>
<gene>
    <name evidence="6" type="ORF">SI7747_14016817</name>
</gene>
<keyword evidence="2" id="KW-0677">Repeat</keyword>
<evidence type="ECO:0000256" key="3">
    <source>
        <dbReference type="ARBA" id="ARBA00022837"/>
    </source>
</evidence>
<dbReference type="PROSITE" id="PS50222">
    <property type="entry name" value="EF_HAND_2"/>
    <property type="match status" value="3"/>
</dbReference>
<dbReference type="InterPro" id="IPR039647">
    <property type="entry name" value="EF_hand_pair_protein_CML-like"/>
</dbReference>
<name>A0A7I8JLR7_SPIIN</name>
<dbReference type="SUPFAM" id="SSF47473">
    <property type="entry name" value="EF-hand"/>
    <property type="match status" value="1"/>
</dbReference>
<sequence length="186" mass="20626">MAQASTNTRRSTTHQDHGFSSSSSSSCRSWHPANGFSNAAELESPQHRERYLGRMFRFVDENGDGKISPSELQSCMKTVGEELTEEDAEAVVESADSDGDGLLGFEDFARLVAEGEREDERKRSLREAFGVYAAEEGGCITPRSLRRTLARLGEAKTLEACRLMIQRFDLNGDGVISFDEFIAMML</sequence>
<keyword evidence="7" id="KW-1185">Reference proteome</keyword>